<dbReference type="GO" id="GO:0005524">
    <property type="term" value="F:ATP binding"/>
    <property type="evidence" value="ECO:0007669"/>
    <property type="project" value="UniProtKB-UniRule"/>
</dbReference>
<evidence type="ECO:0000256" key="14">
    <source>
        <dbReference type="SAM" id="Phobius"/>
    </source>
</evidence>
<evidence type="ECO:0000256" key="3">
    <source>
        <dbReference type="ARBA" id="ARBA00022679"/>
    </source>
</evidence>
<dbReference type="FunFam" id="2.60.120.430:FF:000003">
    <property type="entry name" value="FERONIA receptor-like kinase"/>
    <property type="match status" value="1"/>
</dbReference>
<dbReference type="Proteomes" id="UP000737018">
    <property type="component" value="Unassembled WGS sequence"/>
</dbReference>
<keyword evidence="4 14" id="KW-0812">Transmembrane</keyword>
<evidence type="ECO:0000256" key="7">
    <source>
        <dbReference type="ARBA" id="ARBA00022777"/>
    </source>
</evidence>
<evidence type="ECO:0000313" key="17">
    <source>
        <dbReference type="EMBL" id="KAF3958177.1"/>
    </source>
</evidence>
<dbReference type="AlphaFoldDB" id="A0A8J4QTS9"/>
<evidence type="ECO:0000256" key="13">
    <source>
        <dbReference type="SAM" id="MobiDB-lite"/>
    </source>
</evidence>
<feature type="signal peptide" evidence="15">
    <location>
        <begin position="1"/>
        <end position="27"/>
    </location>
</feature>
<dbReference type="InterPro" id="IPR017441">
    <property type="entry name" value="Protein_kinase_ATP_BS"/>
</dbReference>
<dbReference type="EMBL" id="JRKL02002622">
    <property type="protein sequence ID" value="KAF3958177.1"/>
    <property type="molecule type" value="Genomic_DNA"/>
</dbReference>
<dbReference type="PROSITE" id="PS00107">
    <property type="entry name" value="PROTEIN_KINASE_ATP"/>
    <property type="match status" value="1"/>
</dbReference>
<keyword evidence="11" id="KW-0325">Glycoprotein</keyword>
<feature type="region of interest" description="Disordered" evidence="13">
    <location>
        <begin position="417"/>
        <end position="442"/>
    </location>
</feature>
<feature type="compositionally biased region" description="Pro residues" evidence="13">
    <location>
        <begin position="420"/>
        <end position="439"/>
    </location>
</feature>
<dbReference type="OrthoDB" id="4062651at2759"/>
<dbReference type="Pfam" id="PF07714">
    <property type="entry name" value="PK_Tyr_Ser-Thr"/>
    <property type="match status" value="1"/>
</dbReference>
<evidence type="ECO:0000256" key="2">
    <source>
        <dbReference type="ARBA" id="ARBA00022527"/>
    </source>
</evidence>
<evidence type="ECO:0000256" key="8">
    <source>
        <dbReference type="ARBA" id="ARBA00022840"/>
    </source>
</evidence>
<dbReference type="Pfam" id="PF12819">
    <property type="entry name" value="Malectin_like"/>
    <property type="match status" value="1"/>
</dbReference>
<comment type="caution">
    <text evidence="17">The sequence shown here is derived from an EMBL/GenBank/DDBJ whole genome shotgun (WGS) entry which is preliminary data.</text>
</comment>
<evidence type="ECO:0000256" key="11">
    <source>
        <dbReference type="ARBA" id="ARBA00023180"/>
    </source>
</evidence>
<dbReference type="GO" id="GO:0016020">
    <property type="term" value="C:membrane"/>
    <property type="evidence" value="ECO:0007669"/>
    <property type="project" value="UniProtKB-SubCell"/>
</dbReference>
<dbReference type="Gene3D" id="1.10.510.10">
    <property type="entry name" value="Transferase(Phosphotransferase) domain 1"/>
    <property type="match status" value="1"/>
</dbReference>
<evidence type="ECO:0000256" key="4">
    <source>
        <dbReference type="ARBA" id="ARBA00022692"/>
    </source>
</evidence>
<keyword evidence="9 14" id="KW-1133">Transmembrane helix</keyword>
<dbReference type="Gene3D" id="2.60.120.430">
    <property type="entry name" value="Galactose-binding lectin"/>
    <property type="match status" value="2"/>
</dbReference>
<evidence type="ECO:0000256" key="1">
    <source>
        <dbReference type="ARBA" id="ARBA00004479"/>
    </source>
</evidence>
<keyword evidence="8 12" id="KW-0067">ATP-binding</keyword>
<evidence type="ECO:0000256" key="9">
    <source>
        <dbReference type="ARBA" id="ARBA00022989"/>
    </source>
</evidence>
<protein>
    <recommendedName>
        <fullName evidence="16">Protein kinase domain-containing protein</fullName>
    </recommendedName>
</protein>
<keyword evidence="6 12" id="KW-0547">Nucleotide-binding</keyword>
<feature type="transmembrane region" description="Helical" evidence="14">
    <location>
        <begin position="451"/>
        <end position="473"/>
    </location>
</feature>
<evidence type="ECO:0000256" key="12">
    <source>
        <dbReference type="PROSITE-ProRule" id="PRU10141"/>
    </source>
</evidence>
<dbReference type="InterPro" id="IPR000719">
    <property type="entry name" value="Prot_kinase_dom"/>
</dbReference>
<keyword evidence="2" id="KW-0723">Serine/threonine-protein kinase</keyword>
<dbReference type="PANTHER" id="PTHR34590:SF5">
    <property type="entry name" value="OS04G0586500 PROTEIN"/>
    <property type="match status" value="1"/>
</dbReference>
<keyword evidence="5 15" id="KW-0732">Signal</keyword>
<dbReference type="GO" id="GO:0004674">
    <property type="term" value="F:protein serine/threonine kinase activity"/>
    <property type="evidence" value="ECO:0007669"/>
    <property type="project" value="UniProtKB-KW"/>
</dbReference>
<dbReference type="FunFam" id="2.60.120.430:FF:000007">
    <property type="entry name" value="FERONIA receptor-like kinase"/>
    <property type="match status" value="1"/>
</dbReference>
<reference evidence="17" key="1">
    <citation type="submission" date="2020-03" db="EMBL/GenBank/DDBJ databases">
        <title>Castanea mollissima Vanexum genome sequencing.</title>
        <authorList>
            <person name="Staton M."/>
        </authorList>
    </citation>
    <scope>NUCLEOTIDE SEQUENCE</scope>
    <source>
        <tissue evidence="17">Leaf</tissue>
    </source>
</reference>
<dbReference type="SUPFAM" id="SSF56112">
    <property type="entry name" value="Protein kinase-like (PK-like)"/>
    <property type="match status" value="1"/>
</dbReference>
<gene>
    <name evidence="17" type="ORF">CMV_016885</name>
</gene>
<feature type="domain" description="Protein kinase" evidence="16">
    <location>
        <begin position="508"/>
        <end position="800"/>
    </location>
</feature>
<accession>A0A8J4QTS9</accession>
<name>A0A8J4QTS9_9ROSI</name>
<dbReference type="InterPro" id="IPR045272">
    <property type="entry name" value="ANXUR1/2-like"/>
</dbReference>
<evidence type="ECO:0000256" key="10">
    <source>
        <dbReference type="ARBA" id="ARBA00023136"/>
    </source>
</evidence>
<evidence type="ECO:0000313" key="18">
    <source>
        <dbReference type="Proteomes" id="UP000737018"/>
    </source>
</evidence>
<evidence type="ECO:0000259" key="16">
    <source>
        <dbReference type="PROSITE" id="PS50011"/>
    </source>
</evidence>
<dbReference type="PROSITE" id="PS50011">
    <property type="entry name" value="PROTEIN_KINASE_DOM"/>
    <property type="match status" value="1"/>
</dbReference>
<keyword evidence="3" id="KW-0808">Transferase</keyword>
<sequence>MQNSCRFYVYLFSVSFFFNYLTTTVTAKPPPTYSSINDIMLNCGSSGISTDPDGRDWTGDEGIHSIFVSLEQSNNTSILSHPHGSSIDHDPYKTARIFHSQFTYTFRVSPGQKFIRLYFNPSTYHDNFDMSKAFFTVTTGPFTLLSNFSTGSKSLVKEFCVNVLQNQTLNITFTPSINTSYAFINGIEIVSMPTSLYYSQFGDKEVRLVGHNSQFHIQNNSALEMIYRLNIGGHSISPINDSGKLFRRWLDDTDFFLASNVNSISNGAIQINYTSIPPYTAPKEVYQTARITRTSEDNKRYNLTWKLPVDSGFKYLVRLHFCKIQPEVKQRTNKGFRISIRNKPVEISADVITRSGEQGIPVYRDYVVMIPNKRSTGKTPLFLELRPNANSSSDYSDAILNGLELFKLNNSDANLAAPNPEVPLPHSPSPLKSPAPQPLPSKYSKGGTKSVIYIEATVSVISVIFLLGLTIIWRRMRTNSIKSETPPILQALGRRFTLQEIKTATNNFDRDLIIGKGGFGYVLRGQIDHEHTPVAIKVFRRTSRQGFHEFQTEIEMLSKLRHPHLVSLIGYCNDERVMIIVYELMAHGALHDHLYNTDNPPLSWKQRPAVDMGLDCEQQGLAYWASLCFEEAKLDQIIDPHLIDQMSPESLKMYANIAYKCVCEDRDQRPQMVEVLRALEFAKELQEIADDGGHGVMISEDVPLCWGENQVVSRPRKKGEMGQSCPTFWNKSTSHKELLRFLSGKVGLKWVKSPKLGCFFAASEYNGLPRIEVPLPDLSRCGPYTTPEKFVIEISKVEEP</sequence>
<feature type="chain" id="PRO_5035226329" description="Protein kinase domain-containing protein" evidence="15">
    <location>
        <begin position="28"/>
        <end position="800"/>
    </location>
</feature>
<feature type="binding site" evidence="12">
    <location>
        <position position="537"/>
    </location>
    <ligand>
        <name>ATP</name>
        <dbReference type="ChEBI" id="CHEBI:30616"/>
    </ligand>
</feature>
<keyword evidence="7" id="KW-0418">Kinase</keyword>
<organism evidence="17 18">
    <name type="scientific">Castanea mollissima</name>
    <name type="common">Chinese chestnut</name>
    <dbReference type="NCBI Taxonomy" id="60419"/>
    <lineage>
        <taxon>Eukaryota</taxon>
        <taxon>Viridiplantae</taxon>
        <taxon>Streptophyta</taxon>
        <taxon>Embryophyta</taxon>
        <taxon>Tracheophyta</taxon>
        <taxon>Spermatophyta</taxon>
        <taxon>Magnoliopsida</taxon>
        <taxon>eudicotyledons</taxon>
        <taxon>Gunneridae</taxon>
        <taxon>Pentapetalae</taxon>
        <taxon>rosids</taxon>
        <taxon>fabids</taxon>
        <taxon>Fagales</taxon>
        <taxon>Fagaceae</taxon>
        <taxon>Castanea</taxon>
    </lineage>
</organism>
<evidence type="ECO:0000256" key="15">
    <source>
        <dbReference type="SAM" id="SignalP"/>
    </source>
</evidence>
<keyword evidence="10 14" id="KW-0472">Membrane</keyword>
<evidence type="ECO:0000256" key="6">
    <source>
        <dbReference type="ARBA" id="ARBA00022741"/>
    </source>
</evidence>
<dbReference type="InterPro" id="IPR011009">
    <property type="entry name" value="Kinase-like_dom_sf"/>
</dbReference>
<keyword evidence="18" id="KW-1185">Reference proteome</keyword>
<dbReference type="PANTHER" id="PTHR34590">
    <property type="entry name" value="OS03G0124300 PROTEIN-RELATED"/>
    <property type="match status" value="1"/>
</dbReference>
<dbReference type="InterPro" id="IPR001245">
    <property type="entry name" value="Ser-Thr/Tyr_kinase_cat_dom"/>
</dbReference>
<comment type="subcellular location">
    <subcellularLocation>
        <location evidence="1">Membrane</location>
        <topology evidence="1">Single-pass type I membrane protein</topology>
    </subcellularLocation>
</comment>
<proteinExistence type="predicted"/>
<evidence type="ECO:0000256" key="5">
    <source>
        <dbReference type="ARBA" id="ARBA00022729"/>
    </source>
</evidence>
<dbReference type="InterPro" id="IPR024788">
    <property type="entry name" value="Malectin-like_Carb-bd_dom"/>
</dbReference>
<dbReference type="GO" id="GO:0004714">
    <property type="term" value="F:transmembrane receptor protein tyrosine kinase activity"/>
    <property type="evidence" value="ECO:0007669"/>
    <property type="project" value="InterPro"/>
</dbReference>
<dbReference type="Gene3D" id="3.30.200.20">
    <property type="entry name" value="Phosphorylase Kinase, domain 1"/>
    <property type="match status" value="1"/>
</dbReference>
<dbReference type="FunFam" id="3.30.200.20:FF:000039">
    <property type="entry name" value="receptor-like protein kinase FERONIA"/>
    <property type="match status" value="1"/>
</dbReference>